<comment type="caution">
    <text evidence="2">The sequence shown here is derived from an EMBL/GenBank/DDBJ whole genome shotgun (WGS) entry which is preliminary data.</text>
</comment>
<dbReference type="InterPro" id="IPR017946">
    <property type="entry name" value="PLC-like_Pdiesterase_TIM-brl"/>
</dbReference>
<sequence>MSPYLAGPGPVAIAHRGGGLEAPENSRAAVEHVVALGLRYLETDVRATSDGVPVLMHDPTVDRTTDGSGAVAELTWDQVSRLRDASGAPPLRLADVLADHPRLRLNLDAKDERAVAPMARVIRAAGAQDRVCVASFDDRRVRDLRAALDGRVCSSLGRQESARLVLAARLPRAARRRVLAHLPGPEQNVLCVQVPERFRGVPVVTSAFVSVAHEHGLAVHVWTVDEVADMERLLDLGVDGLVSDRPTRLREVLQARGPWH</sequence>
<protein>
    <submittedName>
        <fullName evidence="2">Glycerophosphodiester phosphodiesterase</fullName>
    </submittedName>
</protein>
<gene>
    <name evidence="2" type="ORF">PU560_10015</name>
</gene>
<dbReference type="Pfam" id="PF03009">
    <property type="entry name" value="GDPD"/>
    <property type="match status" value="1"/>
</dbReference>
<dbReference type="Gene3D" id="3.20.20.190">
    <property type="entry name" value="Phosphatidylinositol (PI) phosphodiesterase"/>
    <property type="match status" value="1"/>
</dbReference>
<name>A0ABT5TZW0_9MICO</name>
<accession>A0ABT5TZW0</accession>
<dbReference type="EMBL" id="JARACI010000978">
    <property type="protein sequence ID" value="MDD9206799.1"/>
    <property type="molecule type" value="Genomic_DNA"/>
</dbReference>
<keyword evidence="3" id="KW-1185">Reference proteome</keyword>
<evidence type="ECO:0000259" key="1">
    <source>
        <dbReference type="PROSITE" id="PS51704"/>
    </source>
</evidence>
<evidence type="ECO:0000313" key="2">
    <source>
        <dbReference type="EMBL" id="MDD9206799.1"/>
    </source>
</evidence>
<evidence type="ECO:0000313" key="3">
    <source>
        <dbReference type="Proteomes" id="UP001165561"/>
    </source>
</evidence>
<dbReference type="PROSITE" id="PS51704">
    <property type="entry name" value="GP_PDE"/>
    <property type="match status" value="1"/>
</dbReference>
<organism evidence="2 3">
    <name type="scientific">Georgenia halotolerans</name>
    <dbReference type="NCBI Taxonomy" id="3028317"/>
    <lineage>
        <taxon>Bacteria</taxon>
        <taxon>Bacillati</taxon>
        <taxon>Actinomycetota</taxon>
        <taxon>Actinomycetes</taxon>
        <taxon>Micrococcales</taxon>
        <taxon>Bogoriellaceae</taxon>
        <taxon>Georgenia</taxon>
    </lineage>
</organism>
<dbReference type="SUPFAM" id="SSF51695">
    <property type="entry name" value="PLC-like phosphodiesterases"/>
    <property type="match status" value="1"/>
</dbReference>
<feature type="domain" description="GP-PDE" evidence="1">
    <location>
        <begin position="10"/>
        <end position="253"/>
    </location>
</feature>
<proteinExistence type="predicted"/>
<dbReference type="InterPro" id="IPR030395">
    <property type="entry name" value="GP_PDE_dom"/>
</dbReference>
<dbReference type="CDD" id="cd08561">
    <property type="entry name" value="GDPD_cytoplasmic_ScUgpQ2_like"/>
    <property type="match status" value="1"/>
</dbReference>
<reference evidence="2" key="1">
    <citation type="submission" date="2023-02" db="EMBL/GenBank/DDBJ databases">
        <title>Georgenia sp.10Sc9-8, isolated from a soil sample collected from the Taklamakan desert.</title>
        <authorList>
            <person name="Liu S."/>
        </authorList>
    </citation>
    <scope>NUCLEOTIDE SEQUENCE</scope>
    <source>
        <strain evidence="2">10Sc9-8</strain>
    </source>
</reference>
<dbReference type="PANTHER" id="PTHR43805:SF1">
    <property type="entry name" value="GP-PDE DOMAIN-CONTAINING PROTEIN"/>
    <property type="match status" value="1"/>
</dbReference>
<dbReference type="Proteomes" id="UP001165561">
    <property type="component" value="Unassembled WGS sequence"/>
</dbReference>
<dbReference type="PANTHER" id="PTHR43805">
    <property type="entry name" value="GLYCEROPHOSPHORYL DIESTER PHOSPHODIESTERASE"/>
    <property type="match status" value="1"/>
</dbReference>